<evidence type="ECO:0000256" key="2">
    <source>
        <dbReference type="ARBA" id="ARBA00022801"/>
    </source>
</evidence>
<reference evidence="4 5" key="1">
    <citation type="submission" date="2007-05" db="EMBL/GenBank/DDBJ databases">
        <title>Complete sequence of Geobacter uraniireducens Rf4.</title>
        <authorList>
            <consortium name="US DOE Joint Genome Institute"/>
            <person name="Copeland A."/>
            <person name="Lucas S."/>
            <person name="Lapidus A."/>
            <person name="Barry K."/>
            <person name="Detter J.C."/>
            <person name="Glavina del Rio T."/>
            <person name="Hammon N."/>
            <person name="Israni S."/>
            <person name="Dalin E."/>
            <person name="Tice H."/>
            <person name="Pitluck S."/>
            <person name="Chertkov O."/>
            <person name="Brettin T."/>
            <person name="Bruce D."/>
            <person name="Han C."/>
            <person name="Schmutz J."/>
            <person name="Larimer F."/>
            <person name="Land M."/>
            <person name="Hauser L."/>
            <person name="Kyrpides N."/>
            <person name="Mikhailova N."/>
            <person name="Shelobolina E."/>
            <person name="Aklujkar M."/>
            <person name="Lovley D."/>
            <person name="Richardson P."/>
        </authorList>
    </citation>
    <scope>NUCLEOTIDE SEQUENCE [LARGE SCALE GENOMIC DNA]</scope>
    <source>
        <strain evidence="4 5">Rf4</strain>
    </source>
</reference>
<dbReference type="KEGG" id="gur:Gura_2983"/>
<dbReference type="Pfam" id="PF03975">
    <property type="entry name" value="CheD"/>
    <property type="match status" value="1"/>
</dbReference>
<dbReference type="InterPro" id="IPR038592">
    <property type="entry name" value="CheD-like_sf"/>
</dbReference>
<dbReference type="GO" id="GO:0006935">
    <property type="term" value="P:chemotaxis"/>
    <property type="evidence" value="ECO:0007669"/>
    <property type="project" value="UniProtKB-UniRule"/>
</dbReference>
<dbReference type="CDD" id="cd16352">
    <property type="entry name" value="CheD"/>
    <property type="match status" value="1"/>
</dbReference>
<keyword evidence="1 3" id="KW-0145">Chemotaxis</keyword>
<dbReference type="SUPFAM" id="SSF64438">
    <property type="entry name" value="CNF1/YfiH-like putative cysteine hydrolases"/>
    <property type="match status" value="1"/>
</dbReference>
<dbReference type="OrthoDB" id="9807202at2"/>
<dbReference type="InterPro" id="IPR011324">
    <property type="entry name" value="Cytotoxic_necrot_fac-like_cat"/>
</dbReference>
<comment type="similarity">
    <text evidence="3">Belongs to the CheD family.</text>
</comment>
<evidence type="ECO:0000256" key="3">
    <source>
        <dbReference type="HAMAP-Rule" id="MF_01440"/>
    </source>
</evidence>
<evidence type="ECO:0000313" key="5">
    <source>
        <dbReference type="Proteomes" id="UP000006695"/>
    </source>
</evidence>
<dbReference type="PANTHER" id="PTHR35147:SF1">
    <property type="entry name" value="CHEMORECEPTOR GLUTAMINE DEAMIDASE CHED-RELATED"/>
    <property type="match status" value="1"/>
</dbReference>
<dbReference type="GO" id="GO:0050568">
    <property type="term" value="F:protein-glutamine glutaminase activity"/>
    <property type="evidence" value="ECO:0007669"/>
    <property type="project" value="UniProtKB-UniRule"/>
</dbReference>
<comment type="catalytic activity">
    <reaction evidence="3">
        <text>L-glutaminyl-[protein] + H2O = L-glutamyl-[protein] + NH4(+)</text>
        <dbReference type="Rhea" id="RHEA:16441"/>
        <dbReference type="Rhea" id="RHEA-COMP:10207"/>
        <dbReference type="Rhea" id="RHEA-COMP:10208"/>
        <dbReference type="ChEBI" id="CHEBI:15377"/>
        <dbReference type="ChEBI" id="CHEBI:28938"/>
        <dbReference type="ChEBI" id="CHEBI:29973"/>
        <dbReference type="ChEBI" id="CHEBI:30011"/>
        <dbReference type="EC" id="3.5.1.44"/>
    </reaction>
</comment>
<gene>
    <name evidence="3" type="primary">cheD</name>
    <name evidence="4" type="ordered locus">Gura_2983</name>
</gene>
<comment type="function">
    <text evidence="3">Probably deamidates glutamine residues to glutamate on methyl-accepting chemotaxis receptors (MCPs), playing an important role in chemotaxis.</text>
</comment>
<name>A5G5T7_GEOUR</name>
<dbReference type="RefSeq" id="WP_011939824.1">
    <property type="nucleotide sequence ID" value="NC_009483.1"/>
</dbReference>
<keyword evidence="5" id="KW-1185">Reference proteome</keyword>
<proteinExistence type="inferred from homology"/>
<sequence>MTPLATELPHLYLKPGEMRICEEPTIVTTLLGSCVAVAMYNERLKIGAICHGLLPSCRNARPCDGHCLEGFRYVDCSIRRMLEVFQKRGIVQSEIDVKVFGGSDMFNVKVGARKSSSVGRQNVEKALQIVDNEGLRIIASDLGGLRGRKIYFYTHTGEVLLKRLHSSMVIHSESI</sequence>
<dbReference type="HOGENOM" id="CLU_087854_1_0_7"/>
<keyword evidence="2 3" id="KW-0378">Hydrolase</keyword>
<dbReference type="HAMAP" id="MF_01440">
    <property type="entry name" value="CheD"/>
    <property type="match status" value="1"/>
</dbReference>
<dbReference type="EMBL" id="CP000698">
    <property type="protein sequence ID" value="ABQ27155.1"/>
    <property type="molecule type" value="Genomic_DNA"/>
</dbReference>
<evidence type="ECO:0000256" key="1">
    <source>
        <dbReference type="ARBA" id="ARBA00022500"/>
    </source>
</evidence>
<evidence type="ECO:0000313" key="4">
    <source>
        <dbReference type="EMBL" id="ABQ27155.1"/>
    </source>
</evidence>
<accession>A5G5T7</accession>
<dbReference type="AlphaFoldDB" id="A5G5T7"/>
<dbReference type="Proteomes" id="UP000006695">
    <property type="component" value="Chromosome"/>
</dbReference>
<dbReference type="STRING" id="351605.Gura_2983"/>
<dbReference type="EC" id="3.5.1.44" evidence="3"/>
<organism evidence="4 5">
    <name type="scientific">Geotalea uraniireducens (strain Rf4)</name>
    <name type="common">Geobacter uraniireducens</name>
    <dbReference type="NCBI Taxonomy" id="351605"/>
    <lineage>
        <taxon>Bacteria</taxon>
        <taxon>Pseudomonadati</taxon>
        <taxon>Thermodesulfobacteriota</taxon>
        <taxon>Desulfuromonadia</taxon>
        <taxon>Geobacterales</taxon>
        <taxon>Geobacteraceae</taxon>
        <taxon>Geotalea</taxon>
    </lineage>
</organism>
<dbReference type="Gene3D" id="3.30.1330.200">
    <property type="match status" value="1"/>
</dbReference>
<dbReference type="InterPro" id="IPR005659">
    <property type="entry name" value="Chemorcpt_Glu_NH3ase_CheD"/>
</dbReference>
<protein>
    <recommendedName>
        <fullName evidence="3">Probable chemoreceptor glutamine deamidase CheD</fullName>
        <ecNumber evidence="3">3.5.1.44</ecNumber>
    </recommendedName>
</protein>
<dbReference type="PANTHER" id="PTHR35147">
    <property type="entry name" value="CHEMORECEPTOR GLUTAMINE DEAMIDASE CHED-RELATED"/>
    <property type="match status" value="1"/>
</dbReference>